<organism evidence="2 3">
    <name type="scientific">Hirsutella rhossiliensis</name>
    <dbReference type="NCBI Taxonomy" id="111463"/>
    <lineage>
        <taxon>Eukaryota</taxon>
        <taxon>Fungi</taxon>
        <taxon>Dikarya</taxon>
        <taxon>Ascomycota</taxon>
        <taxon>Pezizomycotina</taxon>
        <taxon>Sordariomycetes</taxon>
        <taxon>Hypocreomycetidae</taxon>
        <taxon>Hypocreales</taxon>
        <taxon>Ophiocordycipitaceae</taxon>
        <taxon>Hirsutella</taxon>
    </lineage>
</organism>
<name>A0A9P8N4Q9_9HYPO</name>
<dbReference type="GeneID" id="68354174"/>
<feature type="region of interest" description="Disordered" evidence="1">
    <location>
        <begin position="1"/>
        <end position="43"/>
    </location>
</feature>
<dbReference type="AlphaFoldDB" id="A0A9P8N4Q9"/>
<proteinExistence type="predicted"/>
<feature type="compositionally biased region" description="Low complexity" evidence="1">
    <location>
        <begin position="14"/>
        <end position="35"/>
    </location>
</feature>
<protein>
    <submittedName>
        <fullName evidence="2">Uncharacterized protein</fullName>
    </submittedName>
</protein>
<evidence type="ECO:0000313" key="2">
    <source>
        <dbReference type="EMBL" id="KAH0964617.1"/>
    </source>
</evidence>
<gene>
    <name evidence="2" type="ORF">HRG_05045</name>
</gene>
<reference evidence="2" key="1">
    <citation type="submission" date="2021-09" db="EMBL/GenBank/DDBJ databases">
        <title>A high-quality genome of the endoparasitic fungus Hirsutella rhossiliensis with a comparison of Hirsutella genomes reveals transposable elements contributing to genome size variation.</title>
        <authorList>
            <person name="Lin R."/>
            <person name="Jiao Y."/>
            <person name="Sun X."/>
            <person name="Ling J."/>
            <person name="Xie B."/>
            <person name="Cheng X."/>
        </authorList>
    </citation>
    <scope>NUCLEOTIDE SEQUENCE</scope>
    <source>
        <strain evidence="2">HR02</strain>
    </source>
</reference>
<comment type="caution">
    <text evidence="2">The sequence shown here is derived from an EMBL/GenBank/DDBJ whole genome shotgun (WGS) entry which is preliminary data.</text>
</comment>
<accession>A0A9P8N4Q9</accession>
<dbReference type="Proteomes" id="UP000824596">
    <property type="component" value="Unassembled WGS sequence"/>
</dbReference>
<evidence type="ECO:0000313" key="3">
    <source>
        <dbReference type="Proteomes" id="UP000824596"/>
    </source>
</evidence>
<dbReference type="RefSeq" id="XP_044722130.1">
    <property type="nucleotide sequence ID" value="XM_044863516.1"/>
</dbReference>
<keyword evidence="3" id="KW-1185">Reference proteome</keyword>
<sequence length="68" mass="6930">MAPTSNDSVAVNVGSYTSSSGMPSSSKGGSQVSTSDIQRWLDSAGPSVVRLSLVRPNPPSQPNPPAET</sequence>
<dbReference type="EMBL" id="JAIZPD010000004">
    <property type="protein sequence ID" value="KAH0964617.1"/>
    <property type="molecule type" value="Genomic_DNA"/>
</dbReference>
<evidence type="ECO:0000256" key="1">
    <source>
        <dbReference type="SAM" id="MobiDB-lite"/>
    </source>
</evidence>